<dbReference type="OrthoDB" id="429145at2759"/>
<evidence type="ECO:0000256" key="6">
    <source>
        <dbReference type="ARBA" id="ARBA00048348"/>
    </source>
</evidence>
<dbReference type="Gene3D" id="3.10.200.10">
    <property type="entry name" value="Alpha carbonic anhydrase"/>
    <property type="match status" value="1"/>
</dbReference>
<dbReference type="SUPFAM" id="SSF51069">
    <property type="entry name" value="Carbonic anhydrase"/>
    <property type="match status" value="1"/>
</dbReference>
<comment type="similarity">
    <text evidence="1">Belongs to the alpha-carbonic anhydrase family.</text>
</comment>
<evidence type="ECO:0000313" key="8">
    <source>
        <dbReference type="EMBL" id="CAH0559138.1"/>
    </source>
</evidence>
<keyword evidence="5" id="KW-0456">Lyase</keyword>
<sequence>MHTDCKSIQDAINSQWVTVLGILVEEISKSENKSMEAVTNQISEIENADKNKAVQLKQDILVKDFLPKNITSFYRYFGSLTTPAYNEGVLWTVFKEPLRLSKQYIENIKCIRGPDGNILENTFRPIQPLNDRIIYATSRTN</sequence>
<dbReference type="PANTHER" id="PTHR18952">
    <property type="entry name" value="CARBONIC ANHYDRASE"/>
    <property type="match status" value="1"/>
</dbReference>
<evidence type="ECO:0000256" key="5">
    <source>
        <dbReference type="ARBA" id="ARBA00023239"/>
    </source>
</evidence>
<dbReference type="GO" id="GO:0008270">
    <property type="term" value="F:zinc ion binding"/>
    <property type="evidence" value="ECO:0007669"/>
    <property type="project" value="InterPro"/>
</dbReference>
<keyword evidence="4" id="KW-0862">Zinc</keyword>
<organism evidence="8 9">
    <name type="scientific">Brassicogethes aeneus</name>
    <name type="common">Rape pollen beetle</name>
    <name type="synonym">Meligethes aeneus</name>
    <dbReference type="NCBI Taxonomy" id="1431903"/>
    <lineage>
        <taxon>Eukaryota</taxon>
        <taxon>Metazoa</taxon>
        <taxon>Ecdysozoa</taxon>
        <taxon>Arthropoda</taxon>
        <taxon>Hexapoda</taxon>
        <taxon>Insecta</taxon>
        <taxon>Pterygota</taxon>
        <taxon>Neoptera</taxon>
        <taxon>Endopterygota</taxon>
        <taxon>Coleoptera</taxon>
        <taxon>Polyphaga</taxon>
        <taxon>Cucujiformia</taxon>
        <taxon>Nitidulidae</taxon>
        <taxon>Meligethinae</taxon>
        <taxon>Brassicogethes</taxon>
    </lineage>
</organism>
<comment type="catalytic activity">
    <reaction evidence="6">
        <text>hydrogencarbonate + H(+) = CO2 + H2O</text>
        <dbReference type="Rhea" id="RHEA:10748"/>
        <dbReference type="ChEBI" id="CHEBI:15377"/>
        <dbReference type="ChEBI" id="CHEBI:15378"/>
        <dbReference type="ChEBI" id="CHEBI:16526"/>
        <dbReference type="ChEBI" id="CHEBI:17544"/>
        <dbReference type="EC" id="4.2.1.1"/>
    </reaction>
</comment>
<evidence type="ECO:0000313" key="9">
    <source>
        <dbReference type="Proteomes" id="UP001154078"/>
    </source>
</evidence>
<name>A0A9P0BB37_BRAAE</name>
<dbReference type="EMBL" id="OV121137">
    <property type="protein sequence ID" value="CAH0559138.1"/>
    <property type="molecule type" value="Genomic_DNA"/>
</dbReference>
<evidence type="ECO:0000259" key="7">
    <source>
        <dbReference type="PROSITE" id="PS51144"/>
    </source>
</evidence>
<dbReference type="InterPro" id="IPR036398">
    <property type="entry name" value="CA_dom_sf"/>
</dbReference>
<dbReference type="PANTHER" id="PTHR18952:SF265">
    <property type="entry name" value="CARBONIC ANHYDRASE"/>
    <property type="match status" value="1"/>
</dbReference>
<reference evidence="8" key="1">
    <citation type="submission" date="2021-12" db="EMBL/GenBank/DDBJ databases">
        <authorList>
            <person name="King R."/>
        </authorList>
    </citation>
    <scope>NUCLEOTIDE SEQUENCE</scope>
</reference>
<protein>
    <recommendedName>
        <fullName evidence="2">carbonic anhydrase</fullName>
        <ecNumber evidence="2">4.2.1.1</ecNumber>
    </recommendedName>
</protein>
<accession>A0A9P0BB37</accession>
<dbReference type="CDD" id="cd00326">
    <property type="entry name" value="alpha_CA"/>
    <property type="match status" value="1"/>
</dbReference>
<dbReference type="AlphaFoldDB" id="A0A9P0BB37"/>
<evidence type="ECO:0000256" key="4">
    <source>
        <dbReference type="ARBA" id="ARBA00022833"/>
    </source>
</evidence>
<dbReference type="InterPro" id="IPR001148">
    <property type="entry name" value="CA_dom"/>
</dbReference>
<gene>
    <name evidence="8" type="ORF">MELIAE_LOCUS9291</name>
</gene>
<dbReference type="GO" id="GO:0004089">
    <property type="term" value="F:carbonate dehydratase activity"/>
    <property type="evidence" value="ECO:0007669"/>
    <property type="project" value="UniProtKB-EC"/>
</dbReference>
<dbReference type="GO" id="GO:0005886">
    <property type="term" value="C:plasma membrane"/>
    <property type="evidence" value="ECO:0007669"/>
    <property type="project" value="TreeGrafter"/>
</dbReference>
<keyword evidence="3" id="KW-0479">Metal-binding</keyword>
<evidence type="ECO:0000256" key="2">
    <source>
        <dbReference type="ARBA" id="ARBA00012925"/>
    </source>
</evidence>
<dbReference type="Pfam" id="PF00194">
    <property type="entry name" value="Carb_anhydrase"/>
    <property type="match status" value="1"/>
</dbReference>
<dbReference type="SMART" id="SM01057">
    <property type="entry name" value="Carb_anhydrase"/>
    <property type="match status" value="1"/>
</dbReference>
<feature type="domain" description="Alpha-carbonic anhydrase" evidence="7">
    <location>
        <begin position="1"/>
        <end position="138"/>
    </location>
</feature>
<proteinExistence type="inferred from homology"/>
<evidence type="ECO:0000256" key="3">
    <source>
        <dbReference type="ARBA" id="ARBA00022723"/>
    </source>
</evidence>
<dbReference type="Proteomes" id="UP001154078">
    <property type="component" value="Chromosome 6"/>
</dbReference>
<dbReference type="PROSITE" id="PS51144">
    <property type="entry name" value="ALPHA_CA_2"/>
    <property type="match status" value="1"/>
</dbReference>
<dbReference type="InterPro" id="IPR023561">
    <property type="entry name" value="Carbonic_anhydrase_a-class"/>
</dbReference>
<dbReference type="EC" id="4.2.1.1" evidence="2"/>
<keyword evidence="9" id="KW-1185">Reference proteome</keyword>
<evidence type="ECO:0000256" key="1">
    <source>
        <dbReference type="ARBA" id="ARBA00010718"/>
    </source>
</evidence>